<proteinExistence type="predicted"/>
<keyword evidence="2" id="KW-1185">Reference proteome</keyword>
<evidence type="ECO:0000313" key="1">
    <source>
        <dbReference type="EMBL" id="KAK3723173.1"/>
    </source>
</evidence>
<protein>
    <submittedName>
        <fullName evidence="1">Uncharacterized protein</fullName>
    </submittedName>
</protein>
<dbReference type="Proteomes" id="UP001281147">
    <property type="component" value="Unassembled WGS sequence"/>
</dbReference>
<gene>
    <name evidence="1" type="ORF">LTR37_001896</name>
</gene>
<sequence>MHELIENGALRGLLHEARLRPRSGRLEILDVGSGTGKWAIWAAAAYNDAEVTTIDLLPITGVELQMYPNLHPKSPVDFTERSWADLRVDSFDLVRLPLLCGCVPDWPALLRTAFRYLSPGVGQIEMVEFDYTPRSAPKPLPIQSLVFVQWWEYLKEASNRAGLPMEYREDTERLLEDAGFVDISRKKIRCPYVGHPDDKHDLDTADWLANAVRSFEEDDQRRVLDEDMNAFVALSMSHFTTQFGWSEQVVKRLCYDVLQTTRPQTTCPREYPLYHYMYIWTARKPMN</sequence>
<accession>A0ACC3NUA2</accession>
<organism evidence="1 2">
    <name type="scientific">Vermiconidia calcicola</name>
    <dbReference type="NCBI Taxonomy" id="1690605"/>
    <lineage>
        <taxon>Eukaryota</taxon>
        <taxon>Fungi</taxon>
        <taxon>Dikarya</taxon>
        <taxon>Ascomycota</taxon>
        <taxon>Pezizomycotina</taxon>
        <taxon>Dothideomycetes</taxon>
        <taxon>Dothideomycetidae</taxon>
        <taxon>Mycosphaerellales</taxon>
        <taxon>Extremaceae</taxon>
        <taxon>Vermiconidia</taxon>
    </lineage>
</organism>
<name>A0ACC3NUA2_9PEZI</name>
<comment type="caution">
    <text evidence="1">The sequence shown here is derived from an EMBL/GenBank/DDBJ whole genome shotgun (WGS) entry which is preliminary data.</text>
</comment>
<dbReference type="EMBL" id="JAUTXU010000010">
    <property type="protein sequence ID" value="KAK3723173.1"/>
    <property type="molecule type" value="Genomic_DNA"/>
</dbReference>
<evidence type="ECO:0000313" key="2">
    <source>
        <dbReference type="Proteomes" id="UP001281147"/>
    </source>
</evidence>
<reference evidence="1" key="1">
    <citation type="submission" date="2023-07" db="EMBL/GenBank/DDBJ databases">
        <title>Black Yeasts Isolated from many extreme environments.</title>
        <authorList>
            <person name="Coleine C."/>
            <person name="Stajich J.E."/>
            <person name="Selbmann L."/>
        </authorList>
    </citation>
    <scope>NUCLEOTIDE SEQUENCE</scope>
    <source>
        <strain evidence="1">CCFEE 5714</strain>
    </source>
</reference>